<name>A0A4R3Z7E6_9FIRM</name>
<feature type="chain" id="PRO_5020711441" evidence="6">
    <location>
        <begin position="20"/>
        <end position="176"/>
    </location>
</feature>
<dbReference type="SMART" id="SM00900">
    <property type="entry name" value="FMN_bind"/>
    <property type="match status" value="1"/>
</dbReference>
<keyword evidence="4" id="KW-0288">FMN</keyword>
<keyword evidence="9" id="KW-1185">Reference proteome</keyword>
<dbReference type="EMBL" id="SMCQ01000002">
    <property type="protein sequence ID" value="TCW02072.1"/>
    <property type="molecule type" value="Genomic_DNA"/>
</dbReference>
<evidence type="ECO:0000256" key="2">
    <source>
        <dbReference type="ARBA" id="ARBA00022553"/>
    </source>
</evidence>
<dbReference type="PANTHER" id="PTHR36118">
    <property type="entry name" value="ION-TRANSLOCATING OXIDOREDUCTASE COMPLEX SUBUNIT G"/>
    <property type="match status" value="1"/>
</dbReference>
<dbReference type="Proteomes" id="UP000295515">
    <property type="component" value="Unassembled WGS sequence"/>
</dbReference>
<dbReference type="InterPro" id="IPR007329">
    <property type="entry name" value="FMN-bd"/>
</dbReference>
<evidence type="ECO:0000256" key="4">
    <source>
        <dbReference type="ARBA" id="ARBA00022643"/>
    </source>
</evidence>
<evidence type="ECO:0000256" key="3">
    <source>
        <dbReference type="ARBA" id="ARBA00022630"/>
    </source>
</evidence>
<dbReference type="GO" id="GO:0010181">
    <property type="term" value="F:FMN binding"/>
    <property type="evidence" value="ECO:0007669"/>
    <property type="project" value="InterPro"/>
</dbReference>
<dbReference type="Gene3D" id="3.90.1010.20">
    <property type="match status" value="1"/>
</dbReference>
<dbReference type="GO" id="GO:0009055">
    <property type="term" value="F:electron transfer activity"/>
    <property type="evidence" value="ECO:0007669"/>
    <property type="project" value="InterPro"/>
</dbReference>
<keyword evidence="6" id="KW-0732">Signal</keyword>
<comment type="caution">
    <text evidence="8">The sequence shown here is derived from an EMBL/GenBank/DDBJ whole genome shotgun (WGS) entry which is preliminary data.</text>
</comment>
<accession>A0A4R3Z7E6</accession>
<evidence type="ECO:0000313" key="9">
    <source>
        <dbReference type="Proteomes" id="UP000295515"/>
    </source>
</evidence>
<keyword evidence="1" id="KW-0813">Transport</keyword>
<protein>
    <submittedName>
        <fullName evidence="8">RnfABCDGE-type electron transport complex G subunit</fullName>
    </submittedName>
</protein>
<evidence type="ECO:0000259" key="7">
    <source>
        <dbReference type="SMART" id="SM00900"/>
    </source>
</evidence>
<dbReference type="RefSeq" id="WP_066446127.1">
    <property type="nucleotide sequence ID" value="NZ_CAUWFI010000006.1"/>
</dbReference>
<evidence type="ECO:0000313" key="8">
    <source>
        <dbReference type="EMBL" id="TCW02072.1"/>
    </source>
</evidence>
<dbReference type="GeneID" id="98914281"/>
<evidence type="ECO:0000256" key="1">
    <source>
        <dbReference type="ARBA" id="ARBA00022448"/>
    </source>
</evidence>
<dbReference type="InterPro" id="IPR010209">
    <property type="entry name" value="Ion_transpt_RnfG/RsxG"/>
</dbReference>
<keyword evidence="2" id="KW-0597">Phosphoprotein</keyword>
<organism evidence="8 9">
    <name type="scientific">Longibaculum muris</name>
    <dbReference type="NCBI Taxonomy" id="1796628"/>
    <lineage>
        <taxon>Bacteria</taxon>
        <taxon>Bacillati</taxon>
        <taxon>Bacillota</taxon>
        <taxon>Erysipelotrichia</taxon>
        <taxon>Erysipelotrichales</taxon>
        <taxon>Coprobacillaceae</taxon>
        <taxon>Longibaculum</taxon>
    </lineage>
</organism>
<evidence type="ECO:0000256" key="5">
    <source>
        <dbReference type="ARBA" id="ARBA00022982"/>
    </source>
</evidence>
<feature type="signal peptide" evidence="6">
    <location>
        <begin position="1"/>
        <end position="19"/>
    </location>
</feature>
<keyword evidence="5" id="KW-0249">Electron transport</keyword>
<keyword evidence="3" id="KW-0285">Flavoprotein</keyword>
<gene>
    <name evidence="8" type="ORF">EDD60_10235</name>
</gene>
<proteinExistence type="predicted"/>
<reference evidence="8 9" key="1">
    <citation type="submission" date="2019-03" db="EMBL/GenBank/DDBJ databases">
        <title>Genomic Encyclopedia of Type Strains, Phase IV (KMG-IV): sequencing the most valuable type-strain genomes for metagenomic binning, comparative biology and taxonomic classification.</title>
        <authorList>
            <person name="Goeker M."/>
        </authorList>
    </citation>
    <scope>NUCLEOTIDE SEQUENCE [LARGE SCALE GENOMIC DNA]</scope>
    <source>
        <strain evidence="8 9">DSM 29487</strain>
    </source>
</reference>
<sequence length="176" mass="18576">MKILKLALFLAVVAGLSGAALSSVYEMTDPVIQEAKIASEKENLVKIYTSGEEFKAVETNLSDYPALQAVYEASSGGSVKGYVYKCSVTGYGGASTPIVYLIALDKDGTYKGYEVIDASGETNGFGSKVKDQPFKDGIVGKNIGDSIDTISGATISSSAVVDGIEQATQHYEENFK</sequence>
<dbReference type="GO" id="GO:0022900">
    <property type="term" value="P:electron transport chain"/>
    <property type="evidence" value="ECO:0007669"/>
    <property type="project" value="InterPro"/>
</dbReference>
<dbReference type="Pfam" id="PF04205">
    <property type="entry name" value="FMN_bind"/>
    <property type="match status" value="1"/>
</dbReference>
<dbReference type="AlphaFoldDB" id="A0A4R3Z7E6"/>
<feature type="domain" description="FMN-binding" evidence="7">
    <location>
        <begin position="90"/>
        <end position="171"/>
    </location>
</feature>
<evidence type="ECO:0000256" key="6">
    <source>
        <dbReference type="SAM" id="SignalP"/>
    </source>
</evidence>
<dbReference type="GO" id="GO:0005886">
    <property type="term" value="C:plasma membrane"/>
    <property type="evidence" value="ECO:0007669"/>
    <property type="project" value="InterPro"/>
</dbReference>
<dbReference type="PANTHER" id="PTHR36118:SF1">
    <property type="entry name" value="ION-TRANSLOCATING OXIDOREDUCTASE COMPLEX SUBUNIT G"/>
    <property type="match status" value="1"/>
</dbReference>